<comment type="caution">
    <text evidence="13">The sequence shown here is derived from an EMBL/GenBank/DDBJ whole genome shotgun (WGS) entry which is preliminary data.</text>
</comment>
<dbReference type="OMA" id="DWEGGEV"/>
<evidence type="ECO:0000256" key="7">
    <source>
        <dbReference type="ARBA" id="ARBA00022989"/>
    </source>
</evidence>
<comment type="subcellular location">
    <subcellularLocation>
        <location evidence="1">Endoplasmic reticulum membrane</location>
        <topology evidence="1">Single-pass membrane protein</topology>
    </subcellularLocation>
</comment>
<evidence type="ECO:0000256" key="1">
    <source>
        <dbReference type="ARBA" id="ARBA00004389"/>
    </source>
</evidence>
<dbReference type="GO" id="GO:0005789">
    <property type="term" value="C:endoplasmic reticulum membrane"/>
    <property type="evidence" value="ECO:0007669"/>
    <property type="project" value="UniProtKB-SubCell"/>
</dbReference>
<feature type="region of interest" description="Disordered" evidence="11">
    <location>
        <begin position="210"/>
        <end position="230"/>
    </location>
</feature>
<evidence type="ECO:0000256" key="12">
    <source>
        <dbReference type="SAM" id="Phobius"/>
    </source>
</evidence>
<evidence type="ECO:0000256" key="3">
    <source>
        <dbReference type="ARBA" id="ARBA00020256"/>
    </source>
</evidence>
<reference evidence="13 14" key="1">
    <citation type="journal article" date="2010" name="Proc. Natl. Acad. Sci. U.S.A.">
        <title>Insights into evolution of multicellular fungi from the assembled chromosomes of the mushroom Coprinopsis cinerea (Coprinus cinereus).</title>
        <authorList>
            <person name="Stajich J.E."/>
            <person name="Wilke S.K."/>
            <person name="Ahren D."/>
            <person name="Au C.H."/>
            <person name="Birren B.W."/>
            <person name="Borodovsky M."/>
            <person name="Burns C."/>
            <person name="Canback B."/>
            <person name="Casselton L.A."/>
            <person name="Cheng C.K."/>
            <person name="Deng J."/>
            <person name="Dietrich F.S."/>
            <person name="Fargo D.C."/>
            <person name="Farman M.L."/>
            <person name="Gathman A.C."/>
            <person name="Goldberg J."/>
            <person name="Guigo R."/>
            <person name="Hoegger P.J."/>
            <person name="Hooker J.B."/>
            <person name="Huggins A."/>
            <person name="James T.Y."/>
            <person name="Kamada T."/>
            <person name="Kilaru S."/>
            <person name="Kodira C."/>
            <person name="Kues U."/>
            <person name="Kupfer D."/>
            <person name="Kwan H.S."/>
            <person name="Lomsadze A."/>
            <person name="Li W."/>
            <person name="Lilly W.W."/>
            <person name="Ma L.J."/>
            <person name="Mackey A.J."/>
            <person name="Manning G."/>
            <person name="Martin F."/>
            <person name="Muraguchi H."/>
            <person name="Natvig D.O."/>
            <person name="Palmerini H."/>
            <person name="Ramesh M.A."/>
            <person name="Rehmeyer C.J."/>
            <person name="Roe B.A."/>
            <person name="Shenoy N."/>
            <person name="Stanke M."/>
            <person name="Ter-Hovhannisyan V."/>
            <person name="Tunlid A."/>
            <person name="Velagapudi R."/>
            <person name="Vision T.J."/>
            <person name="Zeng Q."/>
            <person name="Zolan M.E."/>
            <person name="Pukkila P.J."/>
        </authorList>
    </citation>
    <scope>NUCLEOTIDE SEQUENCE [LARGE SCALE GENOMIC DNA]</scope>
    <source>
        <strain evidence="14">Okayama-7 / 130 / ATCC MYA-4618 / FGSC 9003</strain>
    </source>
</reference>
<keyword evidence="8" id="KW-0342">GTP-binding</keyword>
<protein>
    <recommendedName>
        <fullName evidence="3">Signal recognition particle receptor subunit beta</fullName>
    </recommendedName>
</protein>
<evidence type="ECO:0000256" key="6">
    <source>
        <dbReference type="ARBA" id="ARBA00022824"/>
    </source>
</evidence>
<dbReference type="Gene3D" id="3.40.50.300">
    <property type="entry name" value="P-loop containing nucleotide triphosphate hydrolases"/>
    <property type="match status" value="1"/>
</dbReference>
<comment type="similarity">
    <text evidence="2">Belongs to the SRP receptor beta subunit family.</text>
</comment>
<dbReference type="OrthoDB" id="41266at2759"/>
<evidence type="ECO:0000256" key="9">
    <source>
        <dbReference type="ARBA" id="ARBA00023136"/>
    </source>
</evidence>
<dbReference type="PANTHER" id="PTHR11711">
    <property type="entry name" value="ADP RIBOSYLATION FACTOR-RELATED"/>
    <property type="match status" value="1"/>
</dbReference>
<dbReference type="STRING" id="240176.A8NEZ3"/>
<evidence type="ECO:0000313" key="14">
    <source>
        <dbReference type="Proteomes" id="UP000001861"/>
    </source>
</evidence>
<accession>A8NEZ3</accession>
<evidence type="ECO:0000256" key="10">
    <source>
        <dbReference type="ARBA" id="ARBA00023170"/>
    </source>
</evidence>
<gene>
    <name evidence="13" type="ORF">CC1G_01232</name>
</gene>
<dbReference type="eggNOG" id="KOG0090">
    <property type="taxonomic scope" value="Eukaryota"/>
</dbReference>
<keyword evidence="7 12" id="KW-1133">Transmembrane helix</keyword>
<feature type="compositionally biased region" description="Basic and acidic residues" evidence="11">
    <location>
        <begin position="255"/>
        <end position="268"/>
    </location>
</feature>
<keyword evidence="5" id="KW-0547">Nucleotide-binding</keyword>
<dbReference type="AlphaFoldDB" id="A8NEZ3"/>
<keyword evidence="4 12" id="KW-0812">Transmembrane</keyword>
<dbReference type="SUPFAM" id="SSF52540">
    <property type="entry name" value="P-loop containing nucleoside triphosphate hydrolases"/>
    <property type="match status" value="1"/>
</dbReference>
<evidence type="ECO:0000256" key="11">
    <source>
        <dbReference type="SAM" id="MobiDB-lite"/>
    </source>
</evidence>
<dbReference type="VEuPathDB" id="FungiDB:CC1G_01232"/>
<dbReference type="InParanoid" id="A8NEZ3"/>
<dbReference type="KEGG" id="cci:CC1G_01232"/>
<evidence type="ECO:0000256" key="8">
    <source>
        <dbReference type="ARBA" id="ARBA00023134"/>
    </source>
</evidence>
<dbReference type="InterPro" id="IPR019009">
    <property type="entry name" value="SRP_receptor_beta_su"/>
</dbReference>
<sequence>MTGHEPPIRKPEVVSLGSMLTPQTLVVGSLLFAVVLVVLLILVNRRKSRGQGTALLLVGPSDSGKTAIFSRLVYGRTTPTHTSLQPNASIANITPSKAVRIIDIPGHPRIRDQFTEYLSDAKVIAFVVDSNTISRNGVAVAEHLHHILHAITSLPPSHAVPSLVVVCNKADLLKTSASSGSATTLAVNRVKTILERELEKRRLAQTGGVGVEGLGEEGERSELGGLECGDGNSPFRFDEWDGGDVVFLGTSSRSETSEKSAALDEKREADGLSALQDYLEEQM</sequence>
<dbReference type="Proteomes" id="UP000001861">
    <property type="component" value="Unassembled WGS sequence"/>
</dbReference>
<proteinExistence type="inferred from homology"/>
<dbReference type="Pfam" id="PF09439">
    <property type="entry name" value="SRPRB"/>
    <property type="match status" value="1"/>
</dbReference>
<keyword evidence="6" id="KW-0256">Endoplasmic reticulum</keyword>
<keyword evidence="9 12" id="KW-0472">Membrane</keyword>
<dbReference type="InterPro" id="IPR024156">
    <property type="entry name" value="Small_GTPase_ARF"/>
</dbReference>
<dbReference type="FunCoup" id="A8NEZ3">
    <property type="interactions" value="452"/>
</dbReference>
<evidence type="ECO:0000256" key="2">
    <source>
        <dbReference type="ARBA" id="ARBA00005619"/>
    </source>
</evidence>
<dbReference type="GO" id="GO:0005525">
    <property type="term" value="F:GTP binding"/>
    <property type="evidence" value="ECO:0007669"/>
    <property type="project" value="UniProtKB-KW"/>
</dbReference>
<feature type="transmembrane region" description="Helical" evidence="12">
    <location>
        <begin position="20"/>
        <end position="43"/>
    </location>
</feature>
<dbReference type="GeneID" id="6009664"/>
<name>A8NEZ3_COPC7</name>
<evidence type="ECO:0000256" key="4">
    <source>
        <dbReference type="ARBA" id="ARBA00022692"/>
    </source>
</evidence>
<feature type="region of interest" description="Disordered" evidence="11">
    <location>
        <begin position="248"/>
        <end position="268"/>
    </location>
</feature>
<evidence type="ECO:0000313" key="13">
    <source>
        <dbReference type="EMBL" id="EAU88859.1"/>
    </source>
</evidence>
<evidence type="ECO:0000256" key="5">
    <source>
        <dbReference type="ARBA" id="ARBA00022741"/>
    </source>
</evidence>
<dbReference type="EMBL" id="AACS02000002">
    <property type="protein sequence ID" value="EAU88859.1"/>
    <property type="molecule type" value="Genomic_DNA"/>
</dbReference>
<organism evidence="13 14">
    <name type="scientific">Coprinopsis cinerea (strain Okayama-7 / 130 / ATCC MYA-4618 / FGSC 9003)</name>
    <name type="common">Inky cap fungus</name>
    <name type="synonym">Hormographiella aspergillata</name>
    <dbReference type="NCBI Taxonomy" id="240176"/>
    <lineage>
        <taxon>Eukaryota</taxon>
        <taxon>Fungi</taxon>
        <taxon>Dikarya</taxon>
        <taxon>Basidiomycota</taxon>
        <taxon>Agaricomycotina</taxon>
        <taxon>Agaricomycetes</taxon>
        <taxon>Agaricomycetidae</taxon>
        <taxon>Agaricales</taxon>
        <taxon>Agaricineae</taxon>
        <taxon>Psathyrellaceae</taxon>
        <taxon>Coprinopsis</taxon>
    </lineage>
</organism>
<keyword evidence="14" id="KW-1185">Reference proteome</keyword>
<keyword evidence="10" id="KW-0675">Receptor</keyword>
<dbReference type="InterPro" id="IPR027417">
    <property type="entry name" value="P-loop_NTPase"/>
</dbReference>
<dbReference type="RefSeq" id="XP_001833170.1">
    <property type="nucleotide sequence ID" value="XM_001833118.2"/>
</dbReference>